<dbReference type="Gene3D" id="2.60.120.380">
    <property type="match status" value="1"/>
</dbReference>
<sequence>MLTSTFNSKPITGYLRGKPLKQDEDDSLSIEIPESLISEKPDGSSQLQDQGVTFKVTLAYTDRKCTLLQNNLKLIVVAADGVEKHGNISDGDGYDNVNNVEQINDDLLISRSP</sequence>
<feature type="compositionally biased region" description="Polar residues" evidence="1">
    <location>
        <begin position="1"/>
        <end position="10"/>
    </location>
</feature>
<dbReference type="Proteomes" id="UP001590950">
    <property type="component" value="Unassembled WGS sequence"/>
</dbReference>
<evidence type="ECO:0000313" key="3">
    <source>
        <dbReference type="Proteomes" id="UP001590950"/>
    </source>
</evidence>
<reference evidence="2 3" key="1">
    <citation type="submission" date="2024-09" db="EMBL/GenBank/DDBJ databases">
        <title>Rethinking Asexuality: The Enigmatic Case of Functional Sexual Genes in Lepraria (Stereocaulaceae).</title>
        <authorList>
            <person name="Doellman M."/>
            <person name="Sun Y."/>
            <person name="Barcenas-Pena A."/>
            <person name="Lumbsch H.T."/>
            <person name="Grewe F."/>
        </authorList>
    </citation>
    <scope>NUCLEOTIDE SEQUENCE [LARGE SCALE GENOMIC DNA]</scope>
    <source>
        <strain evidence="2 3">Mercado 3170</strain>
    </source>
</reference>
<proteinExistence type="predicted"/>
<organism evidence="2 3">
    <name type="scientific">Stereocaulon virgatum</name>
    <dbReference type="NCBI Taxonomy" id="373712"/>
    <lineage>
        <taxon>Eukaryota</taxon>
        <taxon>Fungi</taxon>
        <taxon>Dikarya</taxon>
        <taxon>Ascomycota</taxon>
        <taxon>Pezizomycotina</taxon>
        <taxon>Lecanoromycetes</taxon>
        <taxon>OSLEUM clade</taxon>
        <taxon>Lecanoromycetidae</taxon>
        <taxon>Lecanorales</taxon>
        <taxon>Lecanorineae</taxon>
        <taxon>Stereocaulaceae</taxon>
        <taxon>Stereocaulon</taxon>
    </lineage>
</organism>
<gene>
    <name evidence="2" type="ORF">N7G274_002987</name>
</gene>
<comment type="caution">
    <text evidence="2">The sequence shown here is derived from an EMBL/GenBank/DDBJ whole genome shotgun (WGS) entry which is preliminary data.</text>
</comment>
<dbReference type="InterPro" id="IPR008979">
    <property type="entry name" value="Galactose-bd-like_sf"/>
</dbReference>
<accession>A0ABR4AI27</accession>
<evidence type="ECO:0000313" key="2">
    <source>
        <dbReference type="EMBL" id="KAL2044282.1"/>
    </source>
</evidence>
<name>A0ABR4AI27_9LECA</name>
<keyword evidence="3" id="KW-1185">Reference proteome</keyword>
<evidence type="ECO:0000256" key="1">
    <source>
        <dbReference type="SAM" id="MobiDB-lite"/>
    </source>
</evidence>
<dbReference type="EMBL" id="JBEFKJ010000009">
    <property type="protein sequence ID" value="KAL2044282.1"/>
    <property type="molecule type" value="Genomic_DNA"/>
</dbReference>
<dbReference type="SUPFAM" id="SSF49785">
    <property type="entry name" value="Galactose-binding domain-like"/>
    <property type="match status" value="1"/>
</dbReference>
<feature type="region of interest" description="Disordered" evidence="1">
    <location>
        <begin position="1"/>
        <end position="26"/>
    </location>
</feature>
<protein>
    <submittedName>
        <fullName evidence="2">Uncharacterized protein</fullName>
    </submittedName>
</protein>